<comment type="caution">
    <text evidence="9">The sequence shown here is derived from an EMBL/GenBank/DDBJ whole genome shotgun (WGS) entry which is preliminary data.</text>
</comment>
<dbReference type="Proteomes" id="UP001623592">
    <property type="component" value="Unassembled WGS sequence"/>
</dbReference>
<evidence type="ECO:0000256" key="3">
    <source>
        <dbReference type="ARBA" id="ARBA00022670"/>
    </source>
</evidence>
<sequence length="198" mass="23219">MKILMFFLLVIWAYSISVLERAKLHFFRFLIGAVGLFFFMMVFFQPYLVSILSKLVTVVSGAIGNLTGYYDAFYEYSLVLIKSGNTTISMYIDYECSGVIEILAFTALLWFFPLYNAMEKFMYSLIGILWIFMANIIRIFIICVLVYYYGNNIFYFAHTIFARIVFYALSIVLYFYVFTKSQIKRQKVGNVLYGHDIK</sequence>
<reference evidence="9 10" key="1">
    <citation type="submission" date="2024-11" db="EMBL/GenBank/DDBJ databases">
        <authorList>
            <person name="Heng Y.C."/>
            <person name="Lim A.C.H."/>
            <person name="Lee J.K.Y."/>
            <person name="Kittelmann S."/>
        </authorList>
    </citation>
    <scope>NUCLEOTIDE SEQUENCE [LARGE SCALE GENOMIC DNA]</scope>
    <source>
        <strain evidence="9 10">WILCCON 0114</strain>
    </source>
</reference>
<protein>
    <submittedName>
        <fullName evidence="9">Exosortase family protein XrtG</fullName>
    </submittedName>
</protein>
<evidence type="ECO:0000256" key="8">
    <source>
        <dbReference type="SAM" id="Phobius"/>
    </source>
</evidence>
<keyword evidence="5" id="KW-0378">Hydrolase</keyword>
<comment type="subcellular location">
    <subcellularLocation>
        <location evidence="1">Cell membrane</location>
        <topology evidence="1">Multi-pass membrane protein</topology>
    </subcellularLocation>
</comment>
<evidence type="ECO:0000313" key="10">
    <source>
        <dbReference type="Proteomes" id="UP001623592"/>
    </source>
</evidence>
<keyword evidence="6 8" id="KW-1133">Transmembrane helix</keyword>
<dbReference type="NCBIfam" id="TIGR03110">
    <property type="entry name" value="exosort_Gpos"/>
    <property type="match status" value="1"/>
</dbReference>
<keyword evidence="4 8" id="KW-0812">Transmembrane</keyword>
<proteinExistence type="predicted"/>
<evidence type="ECO:0000256" key="1">
    <source>
        <dbReference type="ARBA" id="ARBA00004651"/>
    </source>
</evidence>
<evidence type="ECO:0000256" key="2">
    <source>
        <dbReference type="ARBA" id="ARBA00022475"/>
    </source>
</evidence>
<keyword evidence="2" id="KW-1003">Cell membrane</keyword>
<keyword evidence="3" id="KW-0645">Protease</keyword>
<keyword evidence="10" id="KW-1185">Reference proteome</keyword>
<dbReference type="InterPro" id="IPR019127">
    <property type="entry name" value="Exosortase"/>
</dbReference>
<evidence type="ECO:0000256" key="5">
    <source>
        <dbReference type="ARBA" id="ARBA00022801"/>
    </source>
</evidence>
<dbReference type="NCBIfam" id="TIGR04178">
    <property type="entry name" value="exo_archaeo"/>
    <property type="match status" value="1"/>
</dbReference>
<feature type="transmembrane region" description="Helical" evidence="8">
    <location>
        <begin position="124"/>
        <end position="149"/>
    </location>
</feature>
<dbReference type="RefSeq" id="WP_406787275.1">
    <property type="nucleotide sequence ID" value="NZ_JBJIAA010000007.1"/>
</dbReference>
<feature type="transmembrane region" description="Helical" evidence="8">
    <location>
        <begin position="90"/>
        <end position="112"/>
    </location>
</feature>
<dbReference type="InterPro" id="IPR026392">
    <property type="entry name" value="Exo/Archaeosortase_dom"/>
</dbReference>
<accession>A0ABW8TEI0</accession>
<evidence type="ECO:0000256" key="6">
    <source>
        <dbReference type="ARBA" id="ARBA00022989"/>
    </source>
</evidence>
<evidence type="ECO:0000256" key="7">
    <source>
        <dbReference type="ARBA" id="ARBA00023136"/>
    </source>
</evidence>
<gene>
    <name evidence="9" type="primary">xrtG</name>
    <name evidence="9" type="ORF">ACJDT4_09265</name>
</gene>
<keyword evidence="7 8" id="KW-0472">Membrane</keyword>
<dbReference type="Pfam" id="PF09721">
    <property type="entry name" value="Exosortase_EpsH"/>
    <property type="match status" value="1"/>
</dbReference>
<feature type="transmembrane region" description="Helical" evidence="8">
    <location>
        <begin position="155"/>
        <end position="177"/>
    </location>
</feature>
<organism evidence="9 10">
    <name type="scientific">Clostridium neuense</name>
    <dbReference type="NCBI Taxonomy" id="1728934"/>
    <lineage>
        <taxon>Bacteria</taxon>
        <taxon>Bacillati</taxon>
        <taxon>Bacillota</taxon>
        <taxon>Clostridia</taxon>
        <taxon>Eubacteriales</taxon>
        <taxon>Clostridiaceae</taxon>
        <taxon>Clostridium</taxon>
    </lineage>
</organism>
<dbReference type="EMBL" id="JBJIAA010000007">
    <property type="protein sequence ID" value="MFL0250607.1"/>
    <property type="molecule type" value="Genomic_DNA"/>
</dbReference>
<evidence type="ECO:0000256" key="4">
    <source>
        <dbReference type="ARBA" id="ARBA00022692"/>
    </source>
</evidence>
<dbReference type="InterPro" id="IPR017541">
    <property type="entry name" value="Exosort-XrtG"/>
</dbReference>
<name>A0ABW8TEI0_9CLOT</name>
<evidence type="ECO:0000313" key="9">
    <source>
        <dbReference type="EMBL" id="MFL0250607.1"/>
    </source>
</evidence>
<feature type="transmembrane region" description="Helical" evidence="8">
    <location>
        <begin position="25"/>
        <end position="44"/>
    </location>
</feature>